<dbReference type="AlphaFoldDB" id="A0A0F7JSK2"/>
<gene>
    <name evidence="1" type="ORF">SY84_11740</name>
</gene>
<dbReference type="RefSeq" id="WP_046844163.1">
    <property type="nucleotide sequence ID" value="NZ_BMHJ01000006.1"/>
</dbReference>
<name>A0A0F7JSK2_9DEIO</name>
<reference evidence="1 2" key="1">
    <citation type="submission" date="2015-01" db="EMBL/GenBank/DDBJ databases">
        <title>Deinococcus soli/N5/whole genome sequencing.</title>
        <authorList>
            <person name="Kim M.K."/>
            <person name="Srinivasan S."/>
            <person name="Lee J.-J."/>
        </authorList>
    </citation>
    <scope>NUCLEOTIDE SEQUENCE [LARGE SCALE GENOMIC DNA]</scope>
    <source>
        <strain evidence="1 2">N5</strain>
    </source>
</reference>
<dbReference type="OrthoDB" id="73218at2"/>
<accession>A0A0F7JSK2</accession>
<dbReference type="KEGG" id="dch:SY84_11740"/>
<evidence type="ECO:0000313" key="1">
    <source>
        <dbReference type="EMBL" id="AKH17595.1"/>
    </source>
</evidence>
<organism evidence="1 2">
    <name type="scientific">Deinococcus soli</name>
    <name type="common">ex Cha et al. 2016</name>
    <dbReference type="NCBI Taxonomy" id="1309411"/>
    <lineage>
        <taxon>Bacteria</taxon>
        <taxon>Thermotogati</taxon>
        <taxon>Deinococcota</taxon>
        <taxon>Deinococci</taxon>
        <taxon>Deinococcales</taxon>
        <taxon>Deinococcaceae</taxon>
        <taxon>Deinococcus</taxon>
    </lineage>
</organism>
<dbReference type="EMBL" id="CP011389">
    <property type="protein sequence ID" value="AKH17595.1"/>
    <property type="molecule type" value="Genomic_DNA"/>
</dbReference>
<protein>
    <submittedName>
        <fullName evidence="1">Uncharacterized protein</fullName>
    </submittedName>
</protein>
<keyword evidence="2" id="KW-1185">Reference proteome</keyword>
<sequence>MTDLRRTLYHVQADGQHLRVHLLLSGAVRLDLDGVTHDEPTLEGALDAAALWPAVPGALYDALAWELELCATRGGFWSPPDGPPT</sequence>
<dbReference type="Proteomes" id="UP000034024">
    <property type="component" value="Chromosome"/>
</dbReference>
<dbReference type="PATRIC" id="fig|1309411.5.peg.2387"/>
<evidence type="ECO:0000313" key="2">
    <source>
        <dbReference type="Proteomes" id="UP000034024"/>
    </source>
</evidence>
<proteinExistence type="predicted"/>